<dbReference type="Pfam" id="PF00248">
    <property type="entry name" value="Aldo_ket_red"/>
    <property type="match status" value="1"/>
</dbReference>
<protein>
    <submittedName>
        <fullName evidence="2">Aldo/keto reductase</fullName>
    </submittedName>
</protein>
<reference evidence="2 3" key="1">
    <citation type="submission" date="2019-11" db="EMBL/GenBank/DDBJ databases">
        <authorList>
            <person name="Yuan L."/>
        </authorList>
    </citation>
    <scope>NUCLEOTIDE SEQUENCE [LARGE SCALE GENOMIC DNA]</scope>
    <source>
        <strain evidence="2 3">TRM43335</strain>
    </source>
</reference>
<dbReference type="SUPFAM" id="SSF51430">
    <property type="entry name" value="NAD(P)-linked oxidoreductase"/>
    <property type="match status" value="1"/>
</dbReference>
<dbReference type="EMBL" id="WIXO01000001">
    <property type="protein sequence ID" value="MTE20171.1"/>
    <property type="molecule type" value="Genomic_DNA"/>
</dbReference>
<evidence type="ECO:0000313" key="2">
    <source>
        <dbReference type="EMBL" id="MTE20171.1"/>
    </source>
</evidence>
<proteinExistence type="predicted"/>
<keyword evidence="3" id="KW-1185">Reference proteome</keyword>
<dbReference type="Gene3D" id="3.20.20.100">
    <property type="entry name" value="NADP-dependent oxidoreductase domain"/>
    <property type="match status" value="1"/>
</dbReference>
<dbReference type="RefSeq" id="WP_162466183.1">
    <property type="nucleotide sequence ID" value="NZ_WIXO01000001.1"/>
</dbReference>
<dbReference type="InterPro" id="IPR023210">
    <property type="entry name" value="NADP_OxRdtase_dom"/>
</dbReference>
<accession>A0A6G2BD16</accession>
<comment type="caution">
    <text evidence="2">The sequence shown here is derived from an EMBL/GenBank/DDBJ whole genome shotgun (WGS) entry which is preliminary data.</text>
</comment>
<feature type="domain" description="NADP-dependent oxidoreductase" evidence="1">
    <location>
        <begin position="21"/>
        <end position="147"/>
    </location>
</feature>
<gene>
    <name evidence="2" type="ORF">F0L17_13835</name>
</gene>
<sequence length="286" mass="31005">MREPDPRVVLGLHRSRHERLILTSALELGVEAIDTSFNYHGFSAHTALAEVGGDLLPRFTVSTKVGFFPAADGVEHSLDPGRLRAAVEQTNRDLGRVPDLVFLHNPERSLPERSSVGQEALGTACAALERAAANGLCGAWGVSSWDPLPLPGLVDDTMPRPDVLMIRAGLLVPIDVLEASEALAARWDLDAERLWGMSPFGGGAGNPLWETFDPRVFIQNPDDDLSAVQAAFRIACRLPQVGKVAVGTDDPSHLAELVAALRYEADVGSLRTYRRLLRERAGRQPV</sequence>
<organism evidence="2 3">
    <name type="scientific">Streptomyces taklimakanensis</name>
    <dbReference type="NCBI Taxonomy" id="2569853"/>
    <lineage>
        <taxon>Bacteria</taxon>
        <taxon>Bacillati</taxon>
        <taxon>Actinomycetota</taxon>
        <taxon>Actinomycetes</taxon>
        <taxon>Kitasatosporales</taxon>
        <taxon>Streptomycetaceae</taxon>
        <taxon>Streptomyces</taxon>
    </lineage>
</organism>
<dbReference type="Proteomes" id="UP000473014">
    <property type="component" value="Unassembled WGS sequence"/>
</dbReference>
<evidence type="ECO:0000313" key="3">
    <source>
        <dbReference type="Proteomes" id="UP000473014"/>
    </source>
</evidence>
<name>A0A6G2BD16_9ACTN</name>
<dbReference type="InterPro" id="IPR036812">
    <property type="entry name" value="NAD(P)_OxRdtase_dom_sf"/>
</dbReference>
<evidence type="ECO:0000259" key="1">
    <source>
        <dbReference type="Pfam" id="PF00248"/>
    </source>
</evidence>
<dbReference type="AlphaFoldDB" id="A0A6G2BD16"/>